<reference evidence="1" key="1">
    <citation type="journal article" date="2014" name="Front. Microbiol.">
        <title>High frequency of phylogenetically diverse reductive dehalogenase-homologous genes in deep subseafloor sedimentary metagenomes.</title>
        <authorList>
            <person name="Kawai M."/>
            <person name="Futagami T."/>
            <person name="Toyoda A."/>
            <person name="Takaki Y."/>
            <person name="Nishi S."/>
            <person name="Hori S."/>
            <person name="Arai W."/>
            <person name="Tsubouchi T."/>
            <person name="Morono Y."/>
            <person name="Uchiyama I."/>
            <person name="Ito T."/>
            <person name="Fujiyama A."/>
            <person name="Inagaki F."/>
            <person name="Takami H."/>
        </authorList>
    </citation>
    <scope>NUCLEOTIDE SEQUENCE</scope>
    <source>
        <strain evidence="1">Expedition CK06-06</strain>
    </source>
</reference>
<sequence>ETYLYTIFGESFLNTLSDDIDYSIYINIDIDDPIYSKNEEKKKFERFIGEKAKIKWIEDGYVQKGFLTLMWNYLFEKALEDNNEYFYQCGDDIWFQNKDWIKDCIVQMKKQNDIGICGPINPPNHRILTQTFVSRKHYEIFQCYFPVQIKNWWCDDWINYVYYPNYVTKLKNLNASNKGGEPRYSRPNETVNLKYRHICLKLVKKGKNLLNSYIKGSK</sequence>
<dbReference type="Gene3D" id="3.90.550.10">
    <property type="entry name" value="Spore Coat Polysaccharide Biosynthesis Protein SpsA, Chain A"/>
    <property type="match status" value="1"/>
</dbReference>
<dbReference type="AlphaFoldDB" id="X0RME2"/>
<comment type="caution">
    <text evidence="1">The sequence shown here is derived from an EMBL/GenBank/DDBJ whole genome shotgun (WGS) entry which is preliminary data.</text>
</comment>
<dbReference type="InterPro" id="IPR029044">
    <property type="entry name" value="Nucleotide-diphossugar_trans"/>
</dbReference>
<accession>X0RME2</accession>
<dbReference type="EMBL" id="BARS01007837">
    <property type="protein sequence ID" value="GAF69969.1"/>
    <property type="molecule type" value="Genomic_DNA"/>
</dbReference>
<dbReference type="SUPFAM" id="SSF53448">
    <property type="entry name" value="Nucleotide-diphospho-sugar transferases"/>
    <property type="match status" value="1"/>
</dbReference>
<name>X0RME2_9ZZZZ</name>
<evidence type="ECO:0008006" key="2">
    <source>
        <dbReference type="Google" id="ProtNLM"/>
    </source>
</evidence>
<evidence type="ECO:0000313" key="1">
    <source>
        <dbReference type="EMBL" id="GAF69969.1"/>
    </source>
</evidence>
<gene>
    <name evidence="1" type="ORF">S01H1_15024</name>
</gene>
<organism evidence="1">
    <name type="scientific">marine sediment metagenome</name>
    <dbReference type="NCBI Taxonomy" id="412755"/>
    <lineage>
        <taxon>unclassified sequences</taxon>
        <taxon>metagenomes</taxon>
        <taxon>ecological metagenomes</taxon>
    </lineage>
</organism>
<protein>
    <recommendedName>
        <fullName evidence="2">Glycosyltransferase 2-like domain-containing protein</fullName>
    </recommendedName>
</protein>
<feature type="non-terminal residue" evidence="1">
    <location>
        <position position="1"/>
    </location>
</feature>
<proteinExistence type="predicted"/>